<dbReference type="AlphaFoldDB" id="A0A0E9TCS9"/>
<accession>A0A0E9TCS9</accession>
<evidence type="ECO:0000313" key="1">
    <source>
        <dbReference type="EMBL" id="JAH50533.1"/>
    </source>
</evidence>
<organism evidence="1">
    <name type="scientific">Anguilla anguilla</name>
    <name type="common">European freshwater eel</name>
    <name type="synonym">Muraena anguilla</name>
    <dbReference type="NCBI Taxonomy" id="7936"/>
    <lineage>
        <taxon>Eukaryota</taxon>
        <taxon>Metazoa</taxon>
        <taxon>Chordata</taxon>
        <taxon>Craniata</taxon>
        <taxon>Vertebrata</taxon>
        <taxon>Euteleostomi</taxon>
        <taxon>Actinopterygii</taxon>
        <taxon>Neopterygii</taxon>
        <taxon>Teleostei</taxon>
        <taxon>Anguilliformes</taxon>
        <taxon>Anguillidae</taxon>
        <taxon>Anguilla</taxon>
    </lineage>
</organism>
<proteinExistence type="predicted"/>
<reference evidence="1" key="1">
    <citation type="submission" date="2014-11" db="EMBL/GenBank/DDBJ databases">
        <authorList>
            <person name="Amaro Gonzalez C."/>
        </authorList>
    </citation>
    <scope>NUCLEOTIDE SEQUENCE</scope>
</reference>
<name>A0A0E9TCS9_ANGAN</name>
<reference evidence="1" key="2">
    <citation type="journal article" date="2015" name="Fish Shellfish Immunol.">
        <title>Early steps in the European eel (Anguilla anguilla)-Vibrio vulnificus interaction in the gills: Role of the RtxA13 toxin.</title>
        <authorList>
            <person name="Callol A."/>
            <person name="Pajuelo D."/>
            <person name="Ebbesson L."/>
            <person name="Teles M."/>
            <person name="MacKenzie S."/>
            <person name="Amaro C."/>
        </authorList>
    </citation>
    <scope>NUCLEOTIDE SEQUENCE</scope>
</reference>
<protein>
    <submittedName>
        <fullName evidence="1">Uncharacterized protein</fullName>
    </submittedName>
</protein>
<dbReference type="EMBL" id="GBXM01058044">
    <property type="protein sequence ID" value="JAH50533.1"/>
    <property type="molecule type" value="Transcribed_RNA"/>
</dbReference>
<sequence>MPNWRVRKRELMDCTGYVDTSGRSMLKFIMQSEPGEILRWLYRFLPAQVNVMFSDLSIAIDCSDMVSTLQGPLYHSGKLYSRGALQARVS</sequence>